<dbReference type="GO" id="GO:0031369">
    <property type="term" value="F:translation initiation factor binding"/>
    <property type="evidence" value="ECO:0007669"/>
    <property type="project" value="TreeGrafter"/>
</dbReference>
<sequence length="547" mass="59846">MTAFPHAPRVSRYPRANIPNSSSANSSVSDFLSPERNSEKSHKDALAAAAAEHERIRAKAEHTLYVYEQLTEKKRLEEETRREKERIRVEEERVRAAQEKIKAEEDRLRAEQAARDEQKRLREVAARKVEALTPVEAPKPPQQPAPAQTPAPTPTPPFSAATTQAKPVPPQQPKPQEKPAAPLVNGNTNFKPATSNAFSTPTAATTATATSAPPAIKPTPAPASVPVDAKSQRALEIHKNLKQLRAAIVSQGTQNRALKSKAGDLRRELRKSVGQLSMDKKGNQVVVQKIVKVLKEALANEVGSQVVDPSLVVFAPRQPVEGAVHNAELPSLFLFLLNHLSKAIVNQCISEVATNTKSADPIGVCAASIFSDPTFHWRGQPLIDVLIAKFHVVCPVLFGVRGSEKTERGRDLVGWKRRGNAWIPENEHIDRQRGLGAGYAAIALRDFSRSKKQNPYPMTHYWEAMAKIVNTPSSQMSNTQCIVLKAMIEHYEQRFLQFYGNAAIAALRLALVEFPAAAMAAGLKDSAVQSLAVHGQLLKAKVGLDIA</sequence>
<dbReference type="GO" id="GO:0005737">
    <property type="term" value="C:cytoplasm"/>
    <property type="evidence" value="ECO:0007669"/>
    <property type="project" value="TreeGrafter"/>
</dbReference>
<dbReference type="InterPro" id="IPR038506">
    <property type="entry name" value="GLE1-like_sf"/>
</dbReference>
<dbReference type="PANTHER" id="PTHR12960">
    <property type="entry name" value="GLE-1-RELATED"/>
    <property type="match status" value="1"/>
</dbReference>
<keyword evidence="3" id="KW-0813">Transport</keyword>
<evidence type="ECO:0000256" key="1">
    <source>
        <dbReference type="ARBA" id="ARBA00004567"/>
    </source>
</evidence>
<evidence type="ECO:0000313" key="13">
    <source>
        <dbReference type="Proteomes" id="UP001320245"/>
    </source>
</evidence>
<dbReference type="InterPro" id="IPR012476">
    <property type="entry name" value="GLE1"/>
</dbReference>
<keyword evidence="13" id="KW-1185">Reference proteome</keyword>
<name>A0AAN9U0P0_9PEZI</name>
<keyword evidence="7" id="KW-0906">Nuclear pore complex</keyword>
<dbReference type="PANTHER" id="PTHR12960:SF0">
    <property type="entry name" value="MRNA EXPORT FACTOR GLE1"/>
    <property type="match status" value="1"/>
</dbReference>
<evidence type="ECO:0000256" key="10">
    <source>
        <dbReference type="ARBA" id="ARBA00029983"/>
    </source>
</evidence>
<keyword evidence="5" id="KW-0653">Protein transport</keyword>
<dbReference type="GO" id="GO:0044614">
    <property type="term" value="C:nuclear pore cytoplasmic filaments"/>
    <property type="evidence" value="ECO:0007669"/>
    <property type="project" value="TreeGrafter"/>
</dbReference>
<evidence type="ECO:0000313" key="12">
    <source>
        <dbReference type="EMBL" id="KAK7735622.1"/>
    </source>
</evidence>
<dbReference type="Gene3D" id="1.25.40.510">
    <property type="entry name" value="GLE1-like"/>
    <property type="match status" value="1"/>
</dbReference>
<dbReference type="GO" id="GO:0016973">
    <property type="term" value="P:poly(A)+ mRNA export from nucleus"/>
    <property type="evidence" value="ECO:0007669"/>
    <property type="project" value="InterPro"/>
</dbReference>
<feature type="region of interest" description="Disordered" evidence="11">
    <location>
        <begin position="1"/>
        <end position="53"/>
    </location>
</feature>
<feature type="region of interest" description="Disordered" evidence="11">
    <location>
        <begin position="71"/>
        <end position="225"/>
    </location>
</feature>
<protein>
    <recommendedName>
        <fullName evidence="9">mRNA export factor GLE1</fullName>
    </recommendedName>
    <alternativeName>
        <fullName evidence="10">Nucleoporin GLE1</fullName>
    </alternativeName>
</protein>
<evidence type="ECO:0000256" key="4">
    <source>
        <dbReference type="ARBA" id="ARBA00022816"/>
    </source>
</evidence>
<evidence type="ECO:0000256" key="5">
    <source>
        <dbReference type="ARBA" id="ARBA00022927"/>
    </source>
</evidence>
<accession>A0AAN9U0P0</accession>
<proteinExistence type="inferred from homology"/>
<evidence type="ECO:0000256" key="11">
    <source>
        <dbReference type="SAM" id="MobiDB-lite"/>
    </source>
</evidence>
<feature type="compositionally biased region" description="Low complexity" evidence="11">
    <location>
        <begin position="21"/>
        <end position="32"/>
    </location>
</feature>
<dbReference type="GO" id="GO:0015031">
    <property type="term" value="P:protein transport"/>
    <property type="evidence" value="ECO:0007669"/>
    <property type="project" value="UniProtKB-KW"/>
</dbReference>
<gene>
    <name evidence="12" type="ORF">SLS53_007362</name>
</gene>
<feature type="compositionally biased region" description="Basic and acidic residues" evidence="11">
    <location>
        <begin position="71"/>
        <end position="130"/>
    </location>
</feature>
<comment type="subcellular location">
    <subcellularLocation>
        <location evidence="1">Nucleus</location>
        <location evidence="1">Nuclear pore complex</location>
    </subcellularLocation>
</comment>
<dbReference type="Pfam" id="PF07817">
    <property type="entry name" value="GLE1"/>
    <property type="match status" value="1"/>
</dbReference>
<feature type="compositionally biased region" description="Basic and acidic residues" evidence="11">
    <location>
        <begin position="36"/>
        <end position="53"/>
    </location>
</feature>
<evidence type="ECO:0000256" key="9">
    <source>
        <dbReference type="ARBA" id="ARBA00026227"/>
    </source>
</evidence>
<dbReference type="Proteomes" id="UP001320245">
    <property type="component" value="Unassembled WGS sequence"/>
</dbReference>
<dbReference type="EMBL" id="JAJSPL020000037">
    <property type="protein sequence ID" value="KAK7735622.1"/>
    <property type="molecule type" value="Genomic_DNA"/>
</dbReference>
<evidence type="ECO:0000256" key="3">
    <source>
        <dbReference type="ARBA" id="ARBA00022448"/>
    </source>
</evidence>
<dbReference type="GO" id="GO:0000822">
    <property type="term" value="F:inositol hexakisphosphate binding"/>
    <property type="evidence" value="ECO:0007669"/>
    <property type="project" value="TreeGrafter"/>
</dbReference>
<feature type="compositionally biased region" description="Pro residues" evidence="11">
    <location>
        <begin position="137"/>
        <end position="157"/>
    </location>
</feature>
<keyword evidence="6" id="KW-0811">Translocation</keyword>
<evidence type="ECO:0000256" key="7">
    <source>
        <dbReference type="ARBA" id="ARBA00023132"/>
    </source>
</evidence>
<evidence type="ECO:0000256" key="8">
    <source>
        <dbReference type="ARBA" id="ARBA00023242"/>
    </source>
</evidence>
<evidence type="ECO:0000256" key="6">
    <source>
        <dbReference type="ARBA" id="ARBA00023010"/>
    </source>
</evidence>
<dbReference type="GO" id="GO:0005543">
    <property type="term" value="F:phospholipid binding"/>
    <property type="evidence" value="ECO:0007669"/>
    <property type="project" value="TreeGrafter"/>
</dbReference>
<keyword evidence="8" id="KW-0539">Nucleus</keyword>
<comment type="caution">
    <text evidence="12">The sequence shown here is derived from an EMBL/GenBank/DDBJ whole genome shotgun (WGS) entry which is preliminary data.</text>
</comment>
<dbReference type="AlphaFoldDB" id="A0AAN9U0P0"/>
<reference evidence="12 13" key="1">
    <citation type="journal article" date="2023" name="PLoS ONE">
        <title>Cytospora paraplurivora sp. nov. isolated from orchards with fruit tree decline syndrome in Ontario, Canada.</title>
        <authorList>
            <person name="Ilyukhin E."/>
            <person name="Nguyen H.D.T."/>
            <person name="Castle A.J."/>
            <person name="Ellouze W."/>
        </authorList>
    </citation>
    <scope>NUCLEOTIDE SEQUENCE [LARGE SCALE GENOMIC DNA]</scope>
    <source>
        <strain evidence="12 13">FDS-564</strain>
    </source>
</reference>
<keyword evidence="4" id="KW-0509">mRNA transport</keyword>
<organism evidence="12 13">
    <name type="scientific">Cytospora paraplurivora</name>
    <dbReference type="NCBI Taxonomy" id="2898453"/>
    <lineage>
        <taxon>Eukaryota</taxon>
        <taxon>Fungi</taxon>
        <taxon>Dikarya</taxon>
        <taxon>Ascomycota</taxon>
        <taxon>Pezizomycotina</taxon>
        <taxon>Sordariomycetes</taxon>
        <taxon>Sordariomycetidae</taxon>
        <taxon>Diaporthales</taxon>
        <taxon>Cytosporaceae</taxon>
        <taxon>Cytospora</taxon>
    </lineage>
</organism>
<comment type="similarity">
    <text evidence="2">Belongs to the GLE1 family.</text>
</comment>
<feature type="compositionally biased region" description="Low complexity" evidence="11">
    <location>
        <begin position="192"/>
        <end position="214"/>
    </location>
</feature>
<evidence type="ECO:0000256" key="2">
    <source>
        <dbReference type="ARBA" id="ARBA00011056"/>
    </source>
</evidence>